<evidence type="ECO:0000259" key="1">
    <source>
        <dbReference type="PROSITE" id="PS50879"/>
    </source>
</evidence>
<dbReference type="Pfam" id="PF00075">
    <property type="entry name" value="RNase_H"/>
    <property type="match status" value="1"/>
</dbReference>
<dbReference type="InterPro" id="IPR036397">
    <property type="entry name" value="RNaseH_sf"/>
</dbReference>
<proteinExistence type="predicted"/>
<keyword evidence="3" id="KW-1185">Reference proteome</keyword>
<gene>
    <name evidence="2" type="primary">R1A1-elementORF2_476</name>
    <name evidence="2" type="ORF">CEXT_169301</name>
</gene>
<dbReference type="SUPFAM" id="SSF53098">
    <property type="entry name" value="Ribonuclease H-like"/>
    <property type="match status" value="1"/>
</dbReference>
<organism evidence="2 3">
    <name type="scientific">Caerostris extrusa</name>
    <name type="common">Bark spider</name>
    <name type="synonym">Caerostris bankana</name>
    <dbReference type="NCBI Taxonomy" id="172846"/>
    <lineage>
        <taxon>Eukaryota</taxon>
        <taxon>Metazoa</taxon>
        <taxon>Ecdysozoa</taxon>
        <taxon>Arthropoda</taxon>
        <taxon>Chelicerata</taxon>
        <taxon>Arachnida</taxon>
        <taxon>Araneae</taxon>
        <taxon>Araneomorphae</taxon>
        <taxon>Entelegynae</taxon>
        <taxon>Araneoidea</taxon>
        <taxon>Araneidae</taxon>
        <taxon>Caerostris</taxon>
    </lineage>
</organism>
<feature type="domain" description="RNase H type-1" evidence="1">
    <location>
        <begin position="1"/>
        <end position="117"/>
    </location>
</feature>
<dbReference type="Proteomes" id="UP001054945">
    <property type="component" value="Unassembled WGS sequence"/>
</dbReference>
<dbReference type="GO" id="GO:0003676">
    <property type="term" value="F:nucleic acid binding"/>
    <property type="evidence" value="ECO:0007669"/>
    <property type="project" value="InterPro"/>
</dbReference>
<dbReference type="EMBL" id="BPLR01011473">
    <property type="protein sequence ID" value="GIY46733.1"/>
    <property type="molecule type" value="Genomic_DNA"/>
</dbReference>
<dbReference type="CDD" id="cd09276">
    <property type="entry name" value="Rnase_HI_RT_non_LTR"/>
    <property type="match status" value="1"/>
</dbReference>
<dbReference type="Gene3D" id="3.30.420.10">
    <property type="entry name" value="Ribonuclease H-like superfamily/Ribonuclease H"/>
    <property type="match status" value="1"/>
</dbReference>
<dbReference type="InterPro" id="IPR012337">
    <property type="entry name" value="RNaseH-like_sf"/>
</dbReference>
<dbReference type="AlphaFoldDB" id="A0AAV4TJD3"/>
<sequence>MNGRVGGAFVEFNNHLEVHNHCFRLSDNATAYAAELLAIKGATEYAILNSLPNVNIISDSRSVLLAMENVNNIDTEIRNIKKWIQDYPGSIKLHWVKVHVGHSGNERADELAKAATLRTDVDHMVTFDTQVIKKLLKKKKILVEWQYKWSNSTKGREVFSLLPEVRETRTLGNFFLNQLYTGRGTFAVYQARFFGKHTTCQCGHPQEDRSHVACDCPLWNDTRKNIFPKTTKMQL</sequence>
<name>A0AAV4TJD3_CAEEX</name>
<evidence type="ECO:0000313" key="2">
    <source>
        <dbReference type="EMBL" id="GIY46733.1"/>
    </source>
</evidence>
<dbReference type="PROSITE" id="PS50879">
    <property type="entry name" value="RNASE_H_1"/>
    <property type="match status" value="1"/>
</dbReference>
<protein>
    <recommendedName>
        <fullName evidence="1">RNase H type-1 domain-containing protein</fullName>
    </recommendedName>
</protein>
<reference evidence="2 3" key="1">
    <citation type="submission" date="2021-06" db="EMBL/GenBank/DDBJ databases">
        <title>Caerostris extrusa draft genome.</title>
        <authorList>
            <person name="Kono N."/>
            <person name="Arakawa K."/>
        </authorList>
    </citation>
    <scope>NUCLEOTIDE SEQUENCE [LARGE SCALE GENOMIC DNA]</scope>
</reference>
<evidence type="ECO:0000313" key="3">
    <source>
        <dbReference type="Proteomes" id="UP001054945"/>
    </source>
</evidence>
<dbReference type="GO" id="GO:0004523">
    <property type="term" value="F:RNA-DNA hybrid ribonuclease activity"/>
    <property type="evidence" value="ECO:0007669"/>
    <property type="project" value="InterPro"/>
</dbReference>
<dbReference type="InterPro" id="IPR002156">
    <property type="entry name" value="RNaseH_domain"/>
</dbReference>
<comment type="caution">
    <text evidence="2">The sequence shown here is derived from an EMBL/GenBank/DDBJ whole genome shotgun (WGS) entry which is preliminary data.</text>
</comment>
<accession>A0AAV4TJD3</accession>